<dbReference type="Proteomes" id="UP000284220">
    <property type="component" value="Unassembled WGS sequence"/>
</dbReference>
<name>A0A414SK14_9FIRM</name>
<reference evidence="1 2" key="1">
    <citation type="submission" date="2018-08" db="EMBL/GenBank/DDBJ databases">
        <title>A genome reference for cultivated species of the human gut microbiota.</title>
        <authorList>
            <person name="Zou Y."/>
            <person name="Xue W."/>
            <person name="Luo G."/>
        </authorList>
    </citation>
    <scope>NUCLEOTIDE SEQUENCE [LARGE SCALE GENOMIC DNA]</scope>
    <source>
        <strain evidence="1 2">AM22-9LB</strain>
    </source>
</reference>
<dbReference type="RefSeq" id="WP_118197252.1">
    <property type="nucleotide sequence ID" value="NZ_QRHZ01000001.1"/>
</dbReference>
<dbReference type="EMBL" id="QRHZ01000001">
    <property type="protein sequence ID" value="RHG19930.1"/>
    <property type="molecule type" value="Genomic_DNA"/>
</dbReference>
<accession>A0A414SK14</accession>
<organism evidence="1 2">
    <name type="scientific">Blautia obeum</name>
    <dbReference type="NCBI Taxonomy" id="40520"/>
    <lineage>
        <taxon>Bacteria</taxon>
        <taxon>Bacillati</taxon>
        <taxon>Bacillota</taxon>
        <taxon>Clostridia</taxon>
        <taxon>Lachnospirales</taxon>
        <taxon>Lachnospiraceae</taxon>
        <taxon>Blautia</taxon>
    </lineage>
</organism>
<evidence type="ECO:0000313" key="1">
    <source>
        <dbReference type="EMBL" id="RHG19930.1"/>
    </source>
</evidence>
<evidence type="ECO:0000313" key="2">
    <source>
        <dbReference type="Proteomes" id="UP000284220"/>
    </source>
</evidence>
<protein>
    <submittedName>
        <fullName evidence="1">Uncharacterized protein</fullName>
    </submittedName>
</protein>
<dbReference type="AlphaFoldDB" id="A0A414SK14"/>
<gene>
    <name evidence="1" type="ORF">DW272_01610</name>
</gene>
<proteinExistence type="predicted"/>
<comment type="caution">
    <text evidence="1">The sequence shown here is derived from an EMBL/GenBank/DDBJ whole genome shotgun (WGS) entry which is preliminary data.</text>
</comment>
<sequence>MKNTTYTDIVELVLALTKSYELDGIFDKFKLDGLLQLLSPYFKFAAGELEITDSGINTERDENIYEFTSTLTDGEQLIFAKYVLIGYLTKDKNDILQARLHLQDGDFKTYAEKNMLEAKTSALEILKEEVGWNVTKSGYKNTNVWGI</sequence>